<name>A0A8T3A3U4_DENNO</name>
<dbReference type="Proteomes" id="UP000829196">
    <property type="component" value="Unassembled WGS sequence"/>
</dbReference>
<feature type="compositionally biased region" description="Basic and acidic residues" evidence="1">
    <location>
        <begin position="60"/>
        <end position="73"/>
    </location>
</feature>
<evidence type="ECO:0000313" key="4">
    <source>
        <dbReference type="Proteomes" id="UP000829196"/>
    </source>
</evidence>
<keyword evidence="4" id="KW-1185">Reference proteome</keyword>
<dbReference type="InterPro" id="IPR005162">
    <property type="entry name" value="Retrotrans_gag_dom"/>
</dbReference>
<gene>
    <name evidence="3" type="ORF">KFK09_028857</name>
</gene>
<feature type="domain" description="Retrotransposon gag" evidence="2">
    <location>
        <begin position="200"/>
        <end position="270"/>
    </location>
</feature>
<comment type="caution">
    <text evidence="3">The sequence shown here is derived from an EMBL/GenBank/DDBJ whole genome shotgun (WGS) entry which is preliminary data.</text>
</comment>
<sequence>MAAKKVDALEERLEVEMNQIKTTVEEMISSTEGQVADLRDMMKKMLEIQNQTAASVAKGMEGKTKNSEIRREEDEVEIVEGEERRPHMEPFRREERGGYGEHQEGYYGRRGADFEERKGDFEGGWGYGRAREDRETWGAPSTWERRNYGRIRGNSGDQKVRKLKMPIFEEEDAYGWIYTVERYFAVNGLTKEEKLTTAGLCLEGKALSWFQWRDQRRPIKNWREFKDCIIEHFQTDRGGDFYEQFFALTHEGSLTDYWEQFEHLASRVEQLSDIVLE</sequence>
<accession>A0A8T3A3U4</accession>
<dbReference type="AlphaFoldDB" id="A0A8T3A3U4"/>
<evidence type="ECO:0000313" key="3">
    <source>
        <dbReference type="EMBL" id="KAI0489016.1"/>
    </source>
</evidence>
<organism evidence="3 4">
    <name type="scientific">Dendrobium nobile</name>
    <name type="common">Orchid</name>
    <dbReference type="NCBI Taxonomy" id="94219"/>
    <lineage>
        <taxon>Eukaryota</taxon>
        <taxon>Viridiplantae</taxon>
        <taxon>Streptophyta</taxon>
        <taxon>Embryophyta</taxon>
        <taxon>Tracheophyta</taxon>
        <taxon>Spermatophyta</taxon>
        <taxon>Magnoliopsida</taxon>
        <taxon>Liliopsida</taxon>
        <taxon>Asparagales</taxon>
        <taxon>Orchidaceae</taxon>
        <taxon>Epidendroideae</taxon>
        <taxon>Malaxideae</taxon>
        <taxon>Dendrobiinae</taxon>
        <taxon>Dendrobium</taxon>
    </lineage>
</organism>
<evidence type="ECO:0000256" key="1">
    <source>
        <dbReference type="SAM" id="MobiDB-lite"/>
    </source>
</evidence>
<dbReference type="Pfam" id="PF03732">
    <property type="entry name" value="Retrotrans_gag"/>
    <property type="match status" value="1"/>
</dbReference>
<evidence type="ECO:0000259" key="2">
    <source>
        <dbReference type="Pfam" id="PF03732"/>
    </source>
</evidence>
<feature type="region of interest" description="Disordered" evidence="1">
    <location>
        <begin position="53"/>
        <end position="84"/>
    </location>
</feature>
<proteinExistence type="predicted"/>
<reference evidence="3" key="1">
    <citation type="journal article" date="2022" name="Front. Genet.">
        <title>Chromosome-Scale Assembly of the Dendrobium nobile Genome Provides Insights Into the Molecular Mechanism of the Biosynthesis of the Medicinal Active Ingredient of Dendrobium.</title>
        <authorList>
            <person name="Xu Q."/>
            <person name="Niu S.-C."/>
            <person name="Li K.-L."/>
            <person name="Zheng P.-J."/>
            <person name="Zhang X.-J."/>
            <person name="Jia Y."/>
            <person name="Liu Y."/>
            <person name="Niu Y.-X."/>
            <person name="Yu L.-H."/>
            <person name="Chen D.-F."/>
            <person name="Zhang G.-Q."/>
        </authorList>
    </citation>
    <scope>NUCLEOTIDE SEQUENCE</scope>
    <source>
        <tissue evidence="3">Leaf</tissue>
    </source>
</reference>
<protein>
    <recommendedName>
        <fullName evidence="2">Retrotransposon gag domain-containing protein</fullName>
    </recommendedName>
</protein>
<dbReference type="EMBL" id="JAGYWB010000019">
    <property type="protein sequence ID" value="KAI0489016.1"/>
    <property type="molecule type" value="Genomic_DNA"/>
</dbReference>
<dbReference type="SMR" id="A0A8T3A3U4"/>